<reference evidence="1" key="2">
    <citation type="submission" date="2025-09" db="UniProtKB">
        <authorList>
            <consortium name="EnsemblPlants"/>
        </authorList>
    </citation>
    <scope>IDENTIFICATION</scope>
</reference>
<evidence type="ECO:0000313" key="1">
    <source>
        <dbReference type="EnsemblPlants" id="AVESA.00010b.r2.5DG0937440.1.CDS"/>
    </source>
</evidence>
<dbReference type="EnsemblPlants" id="AVESA.00010b.r2.5DG0937440.1">
    <property type="protein sequence ID" value="AVESA.00010b.r2.5DG0937440.1.CDS"/>
    <property type="gene ID" value="AVESA.00010b.r2.5DG0937440"/>
</dbReference>
<organism evidence="1 2">
    <name type="scientific">Avena sativa</name>
    <name type="common">Oat</name>
    <dbReference type="NCBI Taxonomy" id="4498"/>
    <lineage>
        <taxon>Eukaryota</taxon>
        <taxon>Viridiplantae</taxon>
        <taxon>Streptophyta</taxon>
        <taxon>Embryophyta</taxon>
        <taxon>Tracheophyta</taxon>
        <taxon>Spermatophyta</taxon>
        <taxon>Magnoliopsida</taxon>
        <taxon>Liliopsida</taxon>
        <taxon>Poales</taxon>
        <taxon>Poaceae</taxon>
        <taxon>BOP clade</taxon>
        <taxon>Pooideae</taxon>
        <taxon>Poodae</taxon>
        <taxon>Poeae</taxon>
        <taxon>Poeae Chloroplast Group 1 (Aveneae type)</taxon>
        <taxon>Aveninae</taxon>
        <taxon>Avena</taxon>
    </lineage>
</organism>
<keyword evidence="2" id="KW-1185">Reference proteome</keyword>
<protein>
    <submittedName>
        <fullName evidence="1">Uncharacterized protein</fullName>
    </submittedName>
</protein>
<dbReference type="Proteomes" id="UP001732700">
    <property type="component" value="Chromosome 5D"/>
</dbReference>
<accession>A0ACD5YAB7</accession>
<reference evidence="1" key="1">
    <citation type="submission" date="2021-05" db="EMBL/GenBank/DDBJ databases">
        <authorList>
            <person name="Scholz U."/>
            <person name="Mascher M."/>
            <person name="Fiebig A."/>
        </authorList>
    </citation>
    <scope>NUCLEOTIDE SEQUENCE [LARGE SCALE GENOMIC DNA]</scope>
</reference>
<sequence length="440" mass="48242">MSHRLIWCGARSLGFESNSPCQTLPRNRRRRPEDRRDSYPRPVPSPARVALASHDLSSSSEASATSSPESPTTAASQGLLRSPLPSAAGSAAMGEQQPLPEVEQCVTSIPEDHEATCWGCGLRLVFTSYAPVYKCGWCGAVTQSNQTPRKPDSACFSRWRRFRDGFFVIVLVLFMLFVICGGVWAVYPVVFSISMFCGIFHCTVAAILSVFTIASYCLASFKSAGAPASIRWGSYPMVGKNDLENYTFCTYCSKPKPPRAHHCRSCKMCVVDMDHHCPFIGNCVGASNHRAFVIFLISVVTSCSYAAIMTIYASYHIWPPLNFPNLSSYGRSMGSMKVLMEIITTLASSAFFLSARGLILLYLAFASLSVNAGIAVLLCQQLSYIYEGNTYLSRLSSPNAMQGDRGLQNVVRFFGCPYPFSRVLLGYANKSQDNSGSKLL</sequence>
<evidence type="ECO:0000313" key="2">
    <source>
        <dbReference type="Proteomes" id="UP001732700"/>
    </source>
</evidence>
<name>A0ACD5YAB7_AVESA</name>
<proteinExistence type="predicted"/>